<proteinExistence type="predicted"/>
<keyword evidence="2" id="KW-1185">Reference proteome</keyword>
<comment type="caution">
    <text evidence="1">The sequence shown here is derived from an EMBL/GenBank/DDBJ whole genome shotgun (WGS) entry which is preliminary data.</text>
</comment>
<accession>A0A841J3S9</accession>
<organism evidence="1 2">
    <name type="scientific">Sphingobium subterraneum</name>
    <dbReference type="NCBI Taxonomy" id="627688"/>
    <lineage>
        <taxon>Bacteria</taxon>
        <taxon>Pseudomonadati</taxon>
        <taxon>Pseudomonadota</taxon>
        <taxon>Alphaproteobacteria</taxon>
        <taxon>Sphingomonadales</taxon>
        <taxon>Sphingomonadaceae</taxon>
        <taxon>Sphingobium</taxon>
    </lineage>
</organism>
<sequence>MHRELFDFDVGNGWLWPLRQRLGELISPNAEAHLRISEVEGLWSAKTALREVADLSEIYRQVRAWITERDVVGYHGTRLDDEQRASIERDGLVPLSPDQREAALRRFLSPHPRWPEVADRLAAAIAEIGNGGTGNRTGQVHLTVSGAGLLGSFNHYLVEGSEFDHHVANSMFGEECHDLNRARGRGLLYRVRIDGAAAFAAANPFGEMAEPNLVSEIVQSLAWSLATGREDTEALELDCGMIFYQGIPPDKIMDVTEIPDDVLWENYDHRLR</sequence>
<dbReference type="Proteomes" id="UP000552700">
    <property type="component" value="Unassembled WGS sequence"/>
</dbReference>
<reference evidence="1 2" key="1">
    <citation type="submission" date="2020-08" db="EMBL/GenBank/DDBJ databases">
        <title>Genomic Encyclopedia of Type Strains, Phase IV (KMG-IV): sequencing the most valuable type-strain genomes for metagenomic binning, comparative biology and taxonomic classification.</title>
        <authorList>
            <person name="Goeker M."/>
        </authorList>
    </citation>
    <scope>NUCLEOTIDE SEQUENCE [LARGE SCALE GENOMIC DNA]</scope>
    <source>
        <strain evidence="1 2">DSM 102255</strain>
    </source>
</reference>
<dbReference type="RefSeq" id="WP_184081845.1">
    <property type="nucleotide sequence ID" value="NZ_JACIJP010000010.1"/>
</dbReference>
<dbReference type="EMBL" id="JACIJP010000010">
    <property type="protein sequence ID" value="MBB6125633.1"/>
    <property type="molecule type" value="Genomic_DNA"/>
</dbReference>
<protein>
    <submittedName>
        <fullName evidence="1">Uncharacterized protein</fullName>
    </submittedName>
</protein>
<evidence type="ECO:0000313" key="2">
    <source>
        <dbReference type="Proteomes" id="UP000552700"/>
    </source>
</evidence>
<evidence type="ECO:0000313" key="1">
    <source>
        <dbReference type="EMBL" id="MBB6125633.1"/>
    </source>
</evidence>
<gene>
    <name evidence="1" type="ORF">FHS92_003397</name>
</gene>
<name>A0A841J3S9_9SPHN</name>
<dbReference type="AlphaFoldDB" id="A0A841J3S9"/>